<dbReference type="InterPro" id="IPR001460">
    <property type="entry name" value="PCN-bd_Tpept"/>
</dbReference>
<protein>
    <recommendedName>
        <fullName evidence="3 8">Beta-lactamase</fullName>
        <ecNumber evidence="3 8">3.5.2.6</ecNumber>
    </recommendedName>
</protein>
<sequence length="298" mass="33182">MILSVHSLYAMLKKIKLLTVCAGLFSAVAMAGCQAIRTQTSASTAPSAVAGQVAAAFQKIQTTGVLVLYDGKQLHRYGNDPERAHQRYVPASTFKILNALIGLQYHKTTPDEVFKWDGQKRAFKQWEKDLTLAQAMQVSAVPVYQTLARRIGLQRMASEVKRVGYGNQSIGTQVDNFWLVGPLEITPVEEVKFVYALAHQQLPFDSLTQQQVKQMLLIEDRNGTKIYAKSGWGMDVNPQVGWWTGWVEQAGGQVTAFSLNMEIKKQQDLEARQLIVYQALQQLGGLPGQCLDKKRPSL</sequence>
<dbReference type="InterPro" id="IPR002137">
    <property type="entry name" value="Beta-lactam_class-D_AS"/>
</dbReference>
<dbReference type="EC" id="3.5.2.6" evidence="3 8"/>
<dbReference type="Gene3D" id="3.40.710.10">
    <property type="entry name" value="DD-peptidase/beta-lactamase superfamily"/>
    <property type="match status" value="1"/>
</dbReference>
<dbReference type="Pfam" id="PF00905">
    <property type="entry name" value="Transpeptidase"/>
    <property type="match status" value="1"/>
</dbReference>
<dbReference type="SUPFAM" id="SSF56601">
    <property type="entry name" value="beta-lactamase/transpeptidase-like"/>
    <property type="match status" value="1"/>
</dbReference>
<feature type="modified residue" description="N6-carboxylysine" evidence="7">
    <location>
        <position position="95"/>
    </location>
</feature>
<feature type="chain" id="PRO_5007302461" description="Beta-lactamase" evidence="9">
    <location>
        <begin position="32"/>
        <end position="298"/>
    </location>
</feature>
<dbReference type="InterPro" id="IPR050515">
    <property type="entry name" value="Beta-lactam/transpept"/>
</dbReference>
<keyword evidence="4 9" id="KW-0732">Signal</keyword>
<evidence type="ECO:0000256" key="4">
    <source>
        <dbReference type="ARBA" id="ARBA00022729"/>
    </source>
</evidence>
<evidence type="ECO:0000313" key="11">
    <source>
        <dbReference type="EMBL" id="AMN92264.1"/>
    </source>
</evidence>
<dbReference type="EMBL" id="KT835650">
    <property type="protein sequence ID" value="AMN92264.1"/>
    <property type="molecule type" value="Genomic_DNA"/>
</dbReference>
<dbReference type="GO" id="GO:0008658">
    <property type="term" value="F:penicillin binding"/>
    <property type="evidence" value="ECO:0007669"/>
    <property type="project" value="InterPro"/>
</dbReference>
<dbReference type="PANTHER" id="PTHR30627:SF6">
    <property type="entry name" value="BETA-LACTAMASE YBXI-RELATED"/>
    <property type="match status" value="1"/>
</dbReference>
<feature type="signal peptide" evidence="9">
    <location>
        <begin position="1"/>
        <end position="31"/>
    </location>
</feature>
<comment type="similarity">
    <text evidence="2 8">Belongs to the class-D beta-lactamase family.</text>
</comment>
<keyword evidence="6 8" id="KW-0046">Antibiotic resistance</keyword>
<accession>A0A140H562</accession>
<evidence type="ECO:0000256" key="3">
    <source>
        <dbReference type="ARBA" id="ARBA00012865"/>
    </source>
</evidence>
<dbReference type="GO" id="GO:0046677">
    <property type="term" value="P:response to antibiotic"/>
    <property type="evidence" value="ECO:0007669"/>
    <property type="project" value="UniProtKB-UniRule"/>
</dbReference>
<comment type="catalytic activity">
    <reaction evidence="1 8">
        <text>a beta-lactam + H2O = a substituted beta-amino acid</text>
        <dbReference type="Rhea" id="RHEA:20401"/>
        <dbReference type="ChEBI" id="CHEBI:15377"/>
        <dbReference type="ChEBI" id="CHEBI:35627"/>
        <dbReference type="ChEBI" id="CHEBI:140347"/>
        <dbReference type="EC" id="3.5.2.6"/>
    </reaction>
</comment>
<dbReference type="GO" id="GO:0017001">
    <property type="term" value="P:antibiotic catabolic process"/>
    <property type="evidence" value="ECO:0007669"/>
    <property type="project" value="InterPro"/>
</dbReference>
<dbReference type="GO" id="GO:0071555">
    <property type="term" value="P:cell wall organization"/>
    <property type="evidence" value="ECO:0007669"/>
    <property type="project" value="TreeGrafter"/>
</dbReference>
<evidence type="ECO:0000256" key="9">
    <source>
        <dbReference type="SAM" id="SignalP"/>
    </source>
</evidence>
<keyword evidence="5 8" id="KW-0378">Hydrolase</keyword>
<evidence type="ECO:0000259" key="10">
    <source>
        <dbReference type="Pfam" id="PF00905"/>
    </source>
</evidence>
<dbReference type="GO" id="GO:0005886">
    <property type="term" value="C:plasma membrane"/>
    <property type="evidence" value="ECO:0007669"/>
    <property type="project" value="TreeGrafter"/>
</dbReference>
<feature type="domain" description="Penicillin-binding protein transpeptidase" evidence="10">
    <location>
        <begin position="81"/>
        <end position="280"/>
    </location>
</feature>
<evidence type="ECO:0000256" key="8">
    <source>
        <dbReference type="RuleBase" id="RU361140"/>
    </source>
</evidence>
<dbReference type="NCBIfam" id="NF012161">
    <property type="entry name" value="bla_class_D_main"/>
    <property type="match status" value="1"/>
</dbReference>
<evidence type="ECO:0000256" key="5">
    <source>
        <dbReference type="ARBA" id="ARBA00022801"/>
    </source>
</evidence>
<organism evidence="11">
    <name type="scientific">Acinetobacter sp. A47</name>
    <dbReference type="NCBI Taxonomy" id="1561217"/>
    <lineage>
        <taxon>Bacteria</taxon>
        <taxon>Pseudomonadati</taxon>
        <taxon>Pseudomonadota</taxon>
        <taxon>Gammaproteobacteria</taxon>
        <taxon>Moraxellales</taxon>
        <taxon>Moraxellaceae</taxon>
        <taxon>Acinetobacter</taxon>
    </lineage>
</organism>
<proteinExistence type="inferred from homology"/>
<dbReference type="AlphaFoldDB" id="A0A140H562"/>
<dbReference type="PROSITE" id="PS00337">
    <property type="entry name" value="BETA_LACTAMASE_D"/>
    <property type="match status" value="1"/>
</dbReference>
<evidence type="ECO:0000256" key="2">
    <source>
        <dbReference type="ARBA" id="ARBA00007898"/>
    </source>
</evidence>
<reference evidence="11" key="1">
    <citation type="submission" date="2015-09" db="EMBL/GenBank/DDBJ databases">
        <title>Novel OXA-like gene found in the A47 genome.</title>
        <authorList>
            <person name="Schramm S.T.J."/>
            <person name="Traglia G."/>
            <person name="Almuzara M."/>
            <person name="Ramirez M.S."/>
        </authorList>
    </citation>
    <scope>NUCLEOTIDE SEQUENCE</scope>
    <source>
        <strain evidence="11">A47</strain>
    </source>
</reference>
<dbReference type="InterPro" id="IPR012338">
    <property type="entry name" value="Beta-lactam/transpept-like"/>
</dbReference>
<evidence type="ECO:0000256" key="6">
    <source>
        <dbReference type="ARBA" id="ARBA00023251"/>
    </source>
</evidence>
<dbReference type="GO" id="GO:0008800">
    <property type="term" value="F:beta-lactamase activity"/>
    <property type="evidence" value="ECO:0007669"/>
    <property type="project" value="UniProtKB-UniRule"/>
</dbReference>
<feature type="active site" description="Acyl-ester intermediate" evidence="7">
    <location>
        <position position="92"/>
    </location>
</feature>
<dbReference type="PANTHER" id="PTHR30627">
    <property type="entry name" value="PEPTIDOGLYCAN D,D-TRANSPEPTIDASE"/>
    <property type="match status" value="1"/>
</dbReference>
<evidence type="ECO:0000256" key="7">
    <source>
        <dbReference type="PIRSR" id="PIRSR602137-50"/>
    </source>
</evidence>
<name>A0A140H562_9GAMM</name>
<evidence type="ECO:0000256" key="1">
    <source>
        <dbReference type="ARBA" id="ARBA00001526"/>
    </source>
</evidence>